<reference evidence="1 2" key="1">
    <citation type="submission" date="2017-02" db="EMBL/GenBank/DDBJ databases">
        <title>Paraburkholderia sophoroidis sp. nov. and Paraburkholderia steynii sp. nov. rhizobial symbionts of the fynbos legume Hypocalyptus sophoroides.</title>
        <authorList>
            <person name="Steenkamp E.T."/>
            <person name="Beukes C.W."/>
            <person name="Van Zyl E."/>
            <person name="Avontuur J."/>
            <person name="Chan W.Y."/>
            <person name="Hassen A."/>
            <person name="Palmer M."/>
            <person name="Mthombeni L."/>
            <person name="Phalane F."/>
            <person name="Sereme K."/>
            <person name="Venter S.N."/>
        </authorList>
    </citation>
    <scope>NUCLEOTIDE SEQUENCE [LARGE SCALE GENOMIC DNA]</scope>
    <source>
        <strain evidence="1 2">HC1.1ba</strain>
    </source>
</reference>
<sequence>EQVAKIRRILTDLDFDIATPSEARAILHTKGGDQVELDVTTVLRDTTPSKCTVIAVGKRGITVPLNVSGERDAHHGETP</sequence>
<gene>
    <name evidence="1" type="ORF">BZM27_53070</name>
</gene>
<dbReference type="EMBL" id="MWML01000722">
    <property type="protein sequence ID" value="TCG02812.1"/>
    <property type="molecule type" value="Genomic_DNA"/>
</dbReference>
<accession>A0A4R0X2E9</accession>
<dbReference type="InterPro" id="IPR013785">
    <property type="entry name" value="Aldolase_TIM"/>
</dbReference>
<dbReference type="Gene3D" id="3.20.20.70">
    <property type="entry name" value="Aldolase class I"/>
    <property type="match status" value="1"/>
</dbReference>
<protein>
    <submittedName>
        <fullName evidence="1">Uncharacterized protein</fullName>
    </submittedName>
</protein>
<organism evidence="1 2">
    <name type="scientific">Paraburkholderia steynii</name>
    <dbReference type="NCBI Taxonomy" id="1245441"/>
    <lineage>
        <taxon>Bacteria</taxon>
        <taxon>Pseudomonadati</taxon>
        <taxon>Pseudomonadota</taxon>
        <taxon>Betaproteobacteria</taxon>
        <taxon>Burkholderiales</taxon>
        <taxon>Burkholderiaceae</taxon>
        <taxon>Paraburkholderia</taxon>
    </lineage>
</organism>
<comment type="caution">
    <text evidence="1">The sequence shown here is derived from an EMBL/GenBank/DDBJ whole genome shotgun (WGS) entry which is preliminary data.</text>
</comment>
<dbReference type="Proteomes" id="UP000294200">
    <property type="component" value="Unassembled WGS sequence"/>
</dbReference>
<evidence type="ECO:0000313" key="1">
    <source>
        <dbReference type="EMBL" id="TCG02812.1"/>
    </source>
</evidence>
<proteinExistence type="predicted"/>
<feature type="non-terminal residue" evidence="1">
    <location>
        <position position="1"/>
    </location>
</feature>
<name>A0A4R0X2E9_9BURK</name>
<keyword evidence="2" id="KW-1185">Reference proteome</keyword>
<evidence type="ECO:0000313" key="2">
    <source>
        <dbReference type="Proteomes" id="UP000294200"/>
    </source>
</evidence>
<dbReference type="AlphaFoldDB" id="A0A4R0X2E9"/>